<evidence type="ECO:0000256" key="1">
    <source>
        <dbReference type="SAM" id="MobiDB-lite"/>
    </source>
</evidence>
<keyword evidence="3" id="KW-1185">Reference proteome</keyword>
<name>A0A292PNB3_9PEZI</name>
<accession>A0A292PNB3</accession>
<organism evidence="2 3">
    <name type="scientific">Tuber aestivum</name>
    <name type="common">summer truffle</name>
    <dbReference type="NCBI Taxonomy" id="59557"/>
    <lineage>
        <taxon>Eukaryota</taxon>
        <taxon>Fungi</taxon>
        <taxon>Dikarya</taxon>
        <taxon>Ascomycota</taxon>
        <taxon>Pezizomycotina</taxon>
        <taxon>Pezizomycetes</taxon>
        <taxon>Pezizales</taxon>
        <taxon>Tuberaceae</taxon>
        <taxon>Tuber</taxon>
    </lineage>
</organism>
<evidence type="ECO:0000313" key="3">
    <source>
        <dbReference type="Proteomes" id="UP001412239"/>
    </source>
</evidence>
<feature type="compositionally biased region" description="Basic and acidic residues" evidence="1">
    <location>
        <begin position="15"/>
        <end position="24"/>
    </location>
</feature>
<dbReference type="EMBL" id="LN891100">
    <property type="protein sequence ID" value="CUS09039.1"/>
    <property type="molecule type" value="Genomic_DNA"/>
</dbReference>
<protein>
    <submittedName>
        <fullName evidence="2">Uncharacterized protein</fullName>
    </submittedName>
</protein>
<dbReference type="Proteomes" id="UP001412239">
    <property type="component" value="Unassembled WGS sequence"/>
</dbReference>
<dbReference type="AlphaFoldDB" id="A0A292PNB3"/>
<reference evidence="2" key="1">
    <citation type="submission" date="2015-10" db="EMBL/GenBank/DDBJ databases">
        <authorList>
            <person name="Regsiter A."/>
            <person name="william w."/>
        </authorList>
    </citation>
    <scope>NUCLEOTIDE SEQUENCE</scope>
    <source>
        <strain evidence="2">Montdore</strain>
    </source>
</reference>
<gene>
    <name evidence="2" type="ORF">GSTUAT00006866001</name>
</gene>
<sequence length="137" mass="15352">MFQPSPNKYGSRFTKHTDPSRRGPIENSCMRKNPEATSGGSPRERKHLGNSYRRGKRLAIGYTIDWQTPNLLQPCTTAKKSGNNNSVPRHSINMCSILLVHATYPGRPPKYRQPYTSDMASAKGRGDWVCGSGREFP</sequence>
<feature type="region of interest" description="Disordered" evidence="1">
    <location>
        <begin position="1"/>
        <end position="52"/>
    </location>
</feature>
<proteinExistence type="predicted"/>
<evidence type="ECO:0000313" key="2">
    <source>
        <dbReference type="EMBL" id="CUS09039.1"/>
    </source>
</evidence>